<dbReference type="PANTHER" id="PTHR30413">
    <property type="entry name" value="INNER MEMBRANE TRANSPORT PERMEASE"/>
    <property type="match status" value="1"/>
</dbReference>
<keyword evidence="6 11" id="KW-0812">Transmembrane</keyword>
<reference evidence="14" key="1">
    <citation type="submission" date="2023-09" db="EMBL/GenBank/DDBJ databases">
        <authorList>
            <person name="Li S."/>
            <person name="Li X."/>
            <person name="Zhang C."/>
            <person name="Zhao Z."/>
        </authorList>
    </citation>
    <scope>NUCLEOTIDE SEQUENCE [LARGE SCALE GENOMIC DNA]</scope>
    <source>
        <strain evidence="14">SQ149</strain>
    </source>
</reference>
<evidence type="ECO:0000256" key="6">
    <source>
        <dbReference type="ARBA" id="ARBA00022692"/>
    </source>
</evidence>
<keyword evidence="10 11" id="KW-0472">Membrane</keyword>
<feature type="transmembrane region" description="Helical" evidence="11">
    <location>
        <begin position="108"/>
        <end position="134"/>
    </location>
</feature>
<evidence type="ECO:0000256" key="2">
    <source>
        <dbReference type="ARBA" id="ARBA00007783"/>
    </source>
</evidence>
<evidence type="ECO:0000256" key="5">
    <source>
        <dbReference type="ARBA" id="ARBA00022597"/>
    </source>
</evidence>
<evidence type="ECO:0000313" key="13">
    <source>
        <dbReference type="EMBL" id="WNC71313.1"/>
    </source>
</evidence>
<gene>
    <name evidence="13" type="ORF">RGQ13_14435</name>
</gene>
<evidence type="ECO:0000256" key="11">
    <source>
        <dbReference type="RuleBase" id="RU361157"/>
    </source>
</evidence>
<dbReference type="PRINTS" id="PR00164">
    <property type="entry name" value="ABC2TRNSPORT"/>
</dbReference>
<keyword evidence="14" id="KW-1185">Reference proteome</keyword>
<keyword evidence="4 11" id="KW-1003">Cell membrane</keyword>
<dbReference type="RefSeq" id="WP_348390448.1">
    <property type="nucleotide sequence ID" value="NZ_CP134145.1"/>
</dbReference>
<evidence type="ECO:0000256" key="10">
    <source>
        <dbReference type="ARBA" id="ARBA00023136"/>
    </source>
</evidence>
<dbReference type="InterPro" id="IPR047817">
    <property type="entry name" value="ABC2_TM_bact-type"/>
</dbReference>
<dbReference type="InterPro" id="IPR013525">
    <property type="entry name" value="ABC2_TM"/>
</dbReference>
<feature type="transmembrane region" description="Helical" evidence="11">
    <location>
        <begin position="146"/>
        <end position="168"/>
    </location>
</feature>
<evidence type="ECO:0000256" key="7">
    <source>
        <dbReference type="ARBA" id="ARBA00022903"/>
    </source>
</evidence>
<accession>A0ABY9TR74</accession>
<feature type="transmembrane region" description="Helical" evidence="11">
    <location>
        <begin position="33"/>
        <end position="52"/>
    </location>
</feature>
<dbReference type="PROSITE" id="PS51012">
    <property type="entry name" value="ABC_TM2"/>
    <property type="match status" value="1"/>
</dbReference>
<dbReference type="PANTHER" id="PTHR30413:SF10">
    <property type="entry name" value="CAPSULE POLYSACCHARIDE EXPORT INNER-MEMBRANE PROTEIN CTRC"/>
    <property type="match status" value="1"/>
</dbReference>
<keyword evidence="5" id="KW-0762">Sugar transport</keyword>
<evidence type="ECO:0000259" key="12">
    <source>
        <dbReference type="PROSITE" id="PS51012"/>
    </source>
</evidence>
<dbReference type="InterPro" id="IPR000412">
    <property type="entry name" value="ABC_2_transport"/>
</dbReference>
<keyword evidence="7" id="KW-0972">Capsule biogenesis/degradation</keyword>
<feature type="transmembrane region" description="Helical" evidence="11">
    <location>
        <begin position="235"/>
        <end position="255"/>
    </location>
</feature>
<keyword evidence="8 11" id="KW-1133">Transmembrane helix</keyword>
<evidence type="ECO:0000256" key="3">
    <source>
        <dbReference type="ARBA" id="ARBA00022448"/>
    </source>
</evidence>
<proteinExistence type="inferred from homology"/>
<evidence type="ECO:0000256" key="8">
    <source>
        <dbReference type="ARBA" id="ARBA00022989"/>
    </source>
</evidence>
<sequence length="261" mass="29771">MAEVIKRSRIQVWQDVIFAIFLREIRSQFNDKFGISWAIVNPLIFIFVLSYGRSMLMGDTTHAMPTFMFMLFGMLFVQLFLGTLGAASTAIKKNKPLFAFRQVQPISAVIALVLFELLVNIVIIIVLFALIYFMKFEAQLNNPLLIGGYLLQLWLISVSLGLIFAIAASFISEIQKIQSLLQRPMFFLSGIFFSLQDIPKEYWGYLDWNPVLHAVELSRDAAYPTFGAQGVSDTYLLSCTIVLVFFALACYRITWKQVLSR</sequence>
<protein>
    <recommendedName>
        <fullName evidence="11">Transport permease protein</fullName>
    </recommendedName>
</protein>
<feature type="domain" description="ABC transmembrane type-2" evidence="12">
    <location>
        <begin position="33"/>
        <end position="254"/>
    </location>
</feature>
<evidence type="ECO:0000256" key="4">
    <source>
        <dbReference type="ARBA" id="ARBA00022475"/>
    </source>
</evidence>
<evidence type="ECO:0000256" key="1">
    <source>
        <dbReference type="ARBA" id="ARBA00004651"/>
    </source>
</evidence>
<dbReference type="Pfam" id="PF01061">
    <property type="entry name" value="ABC2_membrane"/>
    <property type="match status" value="1"/>
</dbReference>
<evidence type="ECO:0000313" key="14">
    <source>
        <dbReference type="Proteomes" id="UP001258994"/>
    </source>
</evidence>
<dbReference type="Proteomes" id="UP001258994">
    <property type="component" value="Chromosome"/>
</dbReference>
<feature type="transmembrane region" description="Helical" evidence="11">
    <location>
        <begin position="180"/>
        <end position="198"/>
    </location>
</feature>
<comment type="similarity">
    <text evidence="2 11">Belongs to the ABC-2 integral membrane protein family.</text>
</comment>
<dbReference type="EMBL" id="CP134145">
    <property type="protein sequence ID" value="WNC71313.1"/>
    <property type="molecule type" value="Genomic_DNA"/>
</dbReference>
<feature type="transmembrane region" description="Helical" evidence="11">
    <location>
        <begin position="64"/>
        <end position="87"/>
    </location>
</feature>
<evidence type="ECO:0000256" key="9">
    <source>
        <dbReference type="ARBA" id="ARBA00023047"/>
    </source>
</evidence>
<comment type="subcellular location">
    <subcellularLocation>
        <location evidence="11">Cell inner membrane</location>
        <topology evidence="11">Multi-pass membrane protein</topology>
    </subcellularLocation>
    <subcellularLocation>
        <location evidence="1">Cell membrane</location>
        <topology evidence="1">Multi-pass membrane protein</topology>
    </subcellularLocation>
</comment>
<name>A0ABY9TR74_9GAMM</name>
<organism evidence="13 14">
    <name type="scientific">Thalassotalea psychrophila</name>
    <dbReference type="NCBI Taxonomy" id="3065647"/>
    <lineage>
        <taxon>Bacteria</taxon>
        <taxon>Pseudomonadati</taxon>
        <taxon>Pseudomonadota</taxon>
        <taxon>Gammaproteobacteria</taxon>
        <taxon>Alteromonadales</taxon>
        <taxon>Colwelliaceae</taxon>
        <taxon>Thalassotalea</taxon>
    </lineage>
</organism>
<keyword evidence="9" id="KW-0625">Polysaccharide transport</keyword>
<keyword evidence="3 11" id="KW-0813">Transport</keyword>